<feature type="region of interest" description="Disordered" evidence="1">
    <location>
        <begin position="96"/>
        <end position="116"/>
    </location>
</feature>
<dbReference type="AlphaFoldDB" id="A0A4D6M0L5"/>
<protein>
    <submittedName>
        <fullName evidence="2">Uncharacterized protein</fullName>
    </submittedName>
</protein>
<evidence type="ECO:0000313" key="3">
    <source>
        <dbReference type="EMBL" id="QCD93747.1"/>
    </source>
</evidence>
<dbReference type="EMBL" id="CP039349">
    <property type="protein sequence ID" value="QCD93746.1"/>
    <property type="molecule type" value="Genomic_DNA"/>
</dbReference>
<dbReference type="EMBL" id="CP039349">
    <property type="protein sequence ID" value="QCD93747.1"/>
    <property type="molecule type" value="Genomic_DNA"/>
</dbReference>
<name>A0A4D6M0L5_VIGUN</name>
<dbReference type="Proteomes" id="UP000501690">
    <property type="component" value="Linkage Group LG5"/>
</dbReference>
<reference evidence="2 4" key="1">
    <citation type="submission" date="2019-04" db="EMBL/GenBank/DDBJ databases">
        <title>An improved genome assembly and genetic linkage map for asparagus bean, Vigna unguiculata ssp. sesquipedialis.</title>
        <authorList>
            <person name="Xia Q."/>
            <person name="Zhang R."/>
            <person name="Dong Y."/>
        </authorList>
    </citation>
    <scope>NUCLEOTIDE SEQUENCE [LARGE SCALE GENOMIC DNA]</scope>
    <source>
        <tissue evidence="2">Leaf</tissue>
    </source>
</reference>
<sequence length="157" mass="17217">MSATHQSRQPPQICHRQPPASIFSDSLCHHLHVAKEAGNHRSARPSSPHLASSLNLHAVHCSGNLSHHERTNTAAARLYTPCSHGHREFFFPQTTKQRNQVGDGEPEQPHRGSPHLHLRDQLSTASTCEFCNSRNTVSATISIAAANKNRASSTNVN</sequence>
<evidence type="ECO:0000313" key="4">
    <source>
        <dbReference type="Proteomes" id="UP000501690"/>
    </source>
</evidence>
<accession>A0A4D6M0L5</accession>
<organism evidence="2 4">
    <name type="scientific">Vigna unguiculata</name>
    <name type="common">Cowpea</name>
    <dbReference type="NCBI Taxonomy" id="3917"/>
    <lineage>
        <taxon>Eukaryota</taxon>
        <taxon>Viridiplantae</taxon>
        <taxon>Streptophyta</taxon>
        <taxon>Embryophyta</taxon>
        <taxon>Tracheophyta</taxon>
        <taxon>Spermatophyta</taxon>
        <taxon>Magnoliopsida</taxon>
        <taxon>eudicotyledons</taxon>
        <taxon>Gunneridae</taxon>
        <taxon>Pentapetalae</taxon>
        <taxon>rosids</taxon>
        <taxon>fabids</taxon>
        <taxon>Fabales</taxon>
        <taxon>Fabaceae</taxon>
        <taxon>Papilionoideae</taxon>
        <taxon>50 kb inversion clade</taxon>
        <taxon>NPAAA clade</taxon>
        <taxon>indigoferoid/millettioid clade</taxon>
        <taxon>Phaseoleae</taxon>
        <taxon>Vigna</taxon>
    </lineage>
</organism>
<gene>
    <name evidence="2" type="ORF">DEO72_LG5g1822</name>
    <name evidence="3" type="ORF">DEO72_LG5g1823</name>
</gene>
<evidence type="ECO:0000313" key="2">
    <source>
        <dbReference type="EMBL" id="QCD93746.1"/>
    </source>
</evidence>
<proteinExistence type="predicted"/>
<evidence type="ECO:0000256" key="1">
    <source>
        <dbReference type="SAM" id="MobiDB-lite"/>
    </source>
</evidence>
<keyword evidence="4" id="KW-1185">Reference proteome</keyword>